<comment type="similarity">
    <text evidence="1">Belongs to the universal stress protein A family.</text>
</comment>
<feature type="domain" description="UspA" evidence="2">
    <location>
        <begin position="5"/>
        <end position="148"/>
    </location>
</feature>
<dbReference type="STRING" id="105559.Nwat_0879"/>
<dbReference type="HOGENOM" id="CLU_049301_16_3_6"/>
<proteinExistence type="inferred from homology"/>
<dbReference type="InterPro" id="IPR006016">
    <property type="entry name" value="UspA"/>
</dbReference>
<dbReference type="EMBL" id="CP002086">
    <property type="protein sequence ID" value="ADJ27825.1"/>
    <property type="molecule type" value="Genomic_DNA"/>
</dbReference>
<dbReference type="RefSeq" id="WP_013219928.1">
    <property type="nucleotide sequence ID" value="NC_014315.1"/>
</dbReference>
<evidence type="ECO:0000259" key="2">
    <source>
        <dbReference type="Pfam" id="PF00582"/>
    </source>
</evidence>
<dbReference type="PANTHER" id="PTHR46268">
    <property type="entry name" value="STRESS RESPONSE PROTEIN NHAX"/>
    <property type="match status" value="1"/>
</dbReference>
<dbReference type="InterPro" id="IPR014729">
    <property type="entry name" value="Rossmann-like_a/b/a_fold"/>
</dbReference>
<gene>
    <name evidence="3" type="ordered locus">Nwat_0879</name>
</gene>
<dbReference type="eggNOG" id="COG0589">
    <property type="taxonomic scope" value="Bacteria"/>
</dbReference>
<reference evidence="3 4" key="1">
    <citation type="submission" date="2010-06" db="EMBL/GenBank/DDBJ databases">
        <title>Complete sequence of chromosome of Nitrosococcus watsoni C-113.</title>
        <authorList>
            <consortium name="US DOE Joint Genome Institute"/>
            <person name="Lucas S."/>
            <person name="Copeland A."/>
            <person name="Lapidus A."/>
            <person name="Cheng J.-F."/>
            <person name="Bruce D."/>
            <person name="Goodwin L."/>
            <person name="Pitluck S."/>
            <person name="Malfatti S.A."/>
            <person name="Chain P.S.G."/>
            <person name="Land M."/>
            <person name="Hauser L."/>
            <person name="Kyrpides N."/>
            <person name="Ivanova N."/>
            <person name="Cambell M.A."/>
            <person name="Heidelberg J.F."/>
            <person name="Klotz M.G."/>
            <person name="Woyke T."/>
        </authorList>
    </citation>
    <scope>NUCLEOTIDE SEQUENCE [LARGE SCALE GENOMIC DNA]</scope>
    <source>
        <strain evidence="3 4">C-113</strain>
    </source>
</reference>
<dbReference type="Pfam" id="PF00582">
    <property type="entry name" value="Usp"/>
    <property type="match status" value="1"/>
</dbReference>
<evidence type="ECO:0000313" key="3">
    <source>
        <dbReference type="EMBL" id="ADJ27825.1"/>
    </source>
</evidence>
<name>D8K4C8_NITWC</name>
<dbReference type="CDD" id="cd00293">
    <property type="entry name" value="USP-like"/>
    <property type="match status" value="1"/>
</dbReference>
<dbReference type="PANTHER" id="PTHR46268:SF6">
    <property type="entry name" value="UNIVERSAL STRESS PROTEIN UP12"/>
    <property type="match status" value="1"/>
</dbReference>
<evidence type="ECO:0000313" key="4">
    <source>
        <dbReference type="Proteomes" id="UP000000393"/>
    </source>
</evidence>
<dbReference type="PRINTS" id="PR01438">
    <property type="entry name" value="UNVRSLSTRESS"/>
</dbReference>
<dbReference type="KEGG" id="nwa:Nwat_0879"/>
<evidence type="ECO:0000256" key="1">
    <source>
        <dbReference type="ARBA" id="ARBA00008791"/>
    </source>
</evidence>
<organism evidence="3 4">
    <name type="scientific">Nitrosococcus watsoni (strain C-113)</name>
    <dbReference type="NCBI Taxonomy" id="105559"/>
    <lineage>
        <taxon>Bacteria</taxon>
        <taxon>Pseudomonadati</taxon>
        <taxon>Pseudomonadota</taxon>
        <taxon>Gammaproteobacteria</taxon>
        <taxon>Chromatiales</taxon>
        <taxon>Chromatiaceae</taxon>
        <taxon>Nitrosococcus</taxon>
    </lineage>
</organism>
<dbReference type="Gene3D" id="3.40.50.620">
    <property type="entry name" value="HUPs"/>
    <property type="match status" value="1"/>
</dbReference>
<accession>D8K4C8</accession>
<dbReference type="AlphaFoldDB" id="D8K4C8"/>
<keyword evidence="4" id="KW-1185">Reference proteome</keyword>
<protein>
    <submittedName>
        <fullName evidence="3">UspA domain protein</fullName>
    </submittedName>
</protein>
<dbReference type="Proteomes" id="UP000000393">
    <property type="component" value="Chromosome"/>
</dbReference>
<dbReference type="OrthoDB" id="5567285at2"/>
<dbReference type="SUPFAM" id="SSF52402">
    <property type="entry name" value="Adenine nucleotide alpha hydrolases-like"/>
    <property type="match status" value="1"/>
</dbReference>
<sequence>MSAEFKIIIVPIDGSESSQRAARFGDSLAQATGRKMRFLYIFPATPSEIVGMSQLSREDIERSKEESARRALDKAHQAIGDAQRKTEEQVLFGDPAEEIIRYIDYLGEQSEQPLVVMGRRGLSRIESLLLGSVSEKVIRYVNAAVTIVQ</sequence>
<dbReference type="InterPro" id="IPR006015">
    <property type="entry name" value="Universal_stress_UspA"/>
</dbReference>